<dbReference type="GO" id="GO:0004252">
    <property type="term" value="F:serine-type endopeptidase activity"/>
    <property type="evidence" value="ECO:0007669"/>
    <property type="project" value="UniProtKB-UniRule"/>
</dbReference>
<comment type="similarity">
    <text evidence="1 13 14">Belongs to the peptidase S24 family.</text>
</comment>
<evidence type="ECO:0000259" key="16">
    <source>
        <dbReference type="Pfam" id="PF00717"/>
    </source>
</evidence>
<keyword evidence="7 13" id="KW-0068">Autocatalytic cleavage</keyword>
<dbReference type="InterPro" id="IPR036286">
    <property type="entry name" value="LexA/Signal_pep-like_sf"/>
</dbReference>
<dbReference type="InterPro" id="IPR006200">
    <property type="entry name" value="LexA"/>
</dbReference>
<dbReference type="RefSeq" id="WP_135481929.1">
    <property type="nucleotide sequence ID" value="NZ_SRMF01000001.1"/>
</dbReference>
<organism evidence="18 19">
    <name type="scientific">Natronospirillum operosum</name>
    <dbReference type="NCBI Taxonomy" id="2759953"/>
    <lineage>
        <taxon>Bacteria</taxon>
        <taxon>Pseudomonadati</taxon>
        <taxon>Pseudomonadota</taxon>
        <taxon>Gammaproteobacteria</taxon>
        <taxon>Oceanospirillales</taxon>
        <taxon>Natronospirillaceae</taxon>
        <taxon>Natronospirillum</taxon>
    </lineage>
</organism>
<dbReference type="InterPro" id="IPR039418">
    <property type="entry name" value="LexA-like"/>
</dbReference>
<keyword evidence="6 13" id="KW-0378">Hydrolase</keyword>
<keyword evidence="8 13" id="KW-0805">Transcription regulation</keyword>
<keyword evidence="11 13" id="KW-0234">DNA repair</keyword>
<feature type="domain" description="Peptidase S24/S26A/S26B/S26C" evidence="16">
    <location>
        <begin position="90"/>
        <end position="205"/>
    </location>
</feature>
<feature type="compositionally biased region" description="Low complexity" evidence="15">
    <location>
        <begin position="71"/>
        <end position="85"/>
    </location>
</feature>
<dbReference type="GO" id="GO:0009432">
    <property type="term" value="P:SOS response"/>
    <property type="evidence" value="ECO:0007669"/>
    <property type="project" value="UniProtKB-UniRule"/>
</dbReference>
<keyword evidence="4 13" id="KW-0235">DNA replication</keyword>
<dbReference type="EMBL" id="SRMF01000001">
    <property type="protein sequence ID" value="TGG95896.1"/>
    <property type="molecule type" value="Genomic_DNA"/>
</dbReference>
<keyword evidence="5 13" id="KW-0227">DNA damage</keyword>
<evidence type="ECO:0000256" key="15">
    <source>
        <dbReference type="SAM" id="MobiDB-lite"/>
    </source>
</evidence>
<dbReference type="PANTHER" id="PTHR33516:SF2">
    <property type="entry name" value="LEXA REPRESSOR-RELATED"/>
    <property type="match status" value="1"/>
</dbReference>
<dbReference type="Pfam" id="PF00717">
    <property type="entry name" value="Peptidase_S24"/>
    <property type="match status" value="1"/>
</dbReference>
<evidence type="ECO:0000256" key="8">
    <source>
        <dbReference type="ARBA" id="ARBA00023015"/>
    </source>
</evidence>
<evidence type="ECO:0000256" key="7">
    <source>
        <dbReference type="ARBA" id="ARBA00022813"/>
    </source>
</evidence>
<dbReference type="SUPFAM" id="SSF51306">
    <property type="entry name" value="LexA/Signal peptidase"/>
    <property type="match status" value="1"/>
</dbReference>
<feature type="region of interest" description="Disordered" evidence="15">
    <location>
        <begin position="64"/>
        <end position="85"/>
    </location>
</feature>
<feature type="domain" description="LexA repressor DNA-binding" evidence="17">
    <location>
        <begin position="1"/>
        <end position="65"/>
    </location>
</feature>
<comment type="catalytic activity">
    <reaction evidence="13">
        <text>Hydrolysis of Ala-|-Gly bond in repressor LexA.</text>
        <dbReference type="EC" id="3.4.21.88"/>
    </reaction>
</comment>
<evidence type="ECO:0000313" key="18">
    <source>
        <dbReference type="EMBL" id="TGG95896.1"/>
    </source>
</evidence>
<dbReference type="InterPro" id="IPR006199">
    <property type="entry name" value="LexA_DNA-bd_dom"/>
</dbReference>
<dbReference type="InterPro" id="IPR006197">
    <property type="entry name" value="Peptidase_S24_LexA"/>
</dbReference>
<sequence length="213" mass="23396">MTKLTARQQQVLDFIRLYMSQNHMPPTRAEIARELGFRSPNAAEEHLKALARKGAIEMIPGASRGIRLPSEDPSAAAEAATNEDTPGGLPIIGRVAAGSPTLAAEHIDAWCPVQADFFSPPADFLLRVQGTSMKDIGIFDDDLVAVARTSRVNDGDIVVARVNDDVTLKRYFHQHDHVRLVAENEAFDDIIVTDADEFTIEGRYVGVIRRGLH</sequence>
<evidence type="ECO:0000256" key="9">
    <source>
        <dbReference type="ARBA" id="ARBA00023125"/>
    </source>
</evidence>
<name>A0A4Z0WJ56_9GAMM</name>
<evidence type="ECO:0000256" key="5">
    <source>
        <dbReference type="ARBA" id="ARBA00022763"/>
    </source>
</evidence>
<dbReference type="Pfam" id="PF01726">
    <property type="entry name" value="LexA_DNA_bind"/>
    <property type="match status" value="1"/>
</dbReference>
<evidence type="ECO:0000256" key="10">
    <source>
        <dbReference type="ARBA" id="ARBA00023163"/>
    </source>
</evidence>
<dbReference type="InterPro" id="IPR036390">
    <property type="entry name" value="WH_DNA-bd_sf"/>
</dbReference>
<dbReference type="GO" id="GO:0006508">
    <property type="term" value="P:proteolysis"/>
    <property type="evidence" value="ECO:0007669"/>
    <property type="project" value="InterPro"/>
</dbReference>
<evidence type="ECO:0000256" key="13">
    <source>
        <dbReference type="HAMAP-Rule" id="MF_00015"/>
    </source>
</evidence>
<dbReference type="Gene3D" id="2.10.109.10">
    <property type="entry name" value="Umud Fragment, subunit A"/>
    <property type="match status" value="1"/>
</dbReference>
<dbReference type="GO" id="GO:0006281">
    <property type="term" value="P:DNA repair"/>
    <property type="evidence" value="ECO:0007669"/>
    <property type="project" value="UniProtKB-UniRule"/>
</dbReference>
<keyword evidence="10 13" id="KW-0804">Transcription</keyword>
<feature type="DNA-binding region" description="H-T-H motif" evidence="13">
    <location>
        <begin position="28"/>
        <end position="48"/>
    </location>
</feature>
<keyword evidence="9 13" id="KW-0238">DNA-binding</keyword>
<accession>A0A4Z0WJ56</accession>
<dbReference type="NCBIfam" id="TIGR00498">
    <property type="entry name" value="lexA"/>
    <property type="match status" value="1"/>
</dbReference>
<dbReference type="AlphaFoldDB" id="A0A4Z0WJ56"/>
<evidence type="ECO:0000256" key="4">
    <source>
        <dbReference type="ARBA" id="ARBA00022705"/>
    </source>
</evidence>
<dbReference type="OrthoDB" id="9802364at2"/>
<evidence type="ECO:0000259" key="17">
    <source>
        <dbReference type="Pfam" id="PF01726"/>
    </source>
</evidence>
<evidence type="ECO:0000256" key="12">
    <source>
        <dbReference type="ARBA" id="ARBA00023236"/>
    </source>
</evidence>
<dbReference type="InterPro" id="IPR036388">
    <property type="entry name" value="WH-like_DNA-bd_sf"/>
</dbReference>
<dbReference type="FunFam" id="1.10.10.10:FF:000009">
    <property type="entry name" value="LexA repressor"/>
    <property type="match status" value="1"/>
</dbReference>
<proteinExistence type="inferred from homology"/>
<dbReference type="Gene3D" id="1.10.10.10">
    <property type="entry name" value="Winged helix-like DNA-binding domain superfamily/Winged helix DNA-binding domain"/>
    <property type="match status" value="1"/>
</dbReference>
<dbReference type="Proteomes" id="UP000297475">
    <property type="component" value="Unassembled WGS sequence"/>
</dbReference>
<keyword evidence="12 13" id="KW-0742">SOS response</keyword>
<protein>
    <recommendedName>
        <fullName evidence="13">LexA repressor</fullName>
        <ecNumber evidence="13">3.4.21.88</ecNumber>
    </recommendedName>
</protein>
<dbReference type="EC" id="3.4.21.88" evidence="13"/>
<evidence type="ECO:0000256" key="3">
    <source>
        <dbReference type="ARBA" id="ARBA00022491"/>
    </source>
</evidence>
<comment type="caution">
    <text evidence="18">The sequence shown here is derived from an EMBL/GenBank/DDBJ whole genome shotgun (WGS) entry which is preliminary data.</text>
</comment>
<dbReference type="GO" id="GO:0006260">
    <property type="term" value="P:DNA replication"/>
    <property type="evidence" value="ECO:0007669"/>
    <property type="project" value="UniProtKB-UniRule"/>
</dbReference>
<dbReference type="PRINTS" id="PR00726">
    <property type="entry name" value="LEXASERPTASE"/>
</dbReference>
<dbReference type="PANTHER" id="PTHR33516">
    <property type="entry name" value="LEXA REPRESSOR"/>
    <property type="match status" value="1"/>
</dbReference>
<feature type="active site" description="For autocatalytic cleavage activity" evidence="13">
    <location>
        <position position="132"/>
    </location>
</feature>
<dbReference type="GO" id="GO:0045892">
    <property type="term" value="P:negative regulation of DNA-templated transcription"/>
    <property type="evidence" value="ECO:0007669"/>
    <property type="project" value="UniProtKB-UniRule"/>
</dbReference>
<keyword evidence="3 13" id="KW-0678">Repressor</keyword>
<keyword evidence="19" id="KW-1185">Reference proteome</keyword>
<evidence type="ECO:0000256" key="14">
    <source>
        <dbReference type="RuleBase" id="RU003991"/>
    </source>
</evidence>
<reference evidence="18 19" key="1">
    <citation type="submission" date="2019-04" db="EMBL/GenBank/DDBJ databases">
        <title>Natronospirillum operosus gen. nov., sp. nov., a haloalkaliphilic satellite isolated from decaying biomass of laboratory culture of cyanobacterium Geitlerinema sp. and proposal of Natronospirillaceae fam. nov. and Saccharospirillaceae fam. nov.</title>
        <authorList>
            <person name="Kevbrin V."/>
            <person name="Boltyanskaya Y."/>
            <person name="Koziaeva V."/>
            <person name="Grouzdev D.S."/>
            <person name="Park M."/>
            <person name="Cho J."/>
        </authorList>
    </citation>
    <scope>NUCLEOTIDE SEQUENCE [LARGE SCALE GENOMIC DNA]</scope>
    <source>
        <strain evidence="18 19">G-116</strain>
    </source>
</reference>
<evidence type="ECO:0000256" key="6">
    <source>
        <dbReference type="ARBA" id="ARBA00022801"/>
    </source>
</evidence>
<evidence type="ECO:0000256" key="11">
    <source>
        <dbReference type="ARBA" id="ARBA00023204"/>
    </source>
</evidence>
<dbReference type="InterPro" id="IPR015927">
    <property type="entry name" value="Peptidase_S24_S26A/B/C"/>
</dbReference>
<dbReference type="HAMAP" id="MF_00015">
    <property type="entry name" value="LexA"/>
    <property type="match status" value="1"/>
</dbReference>
<feature type="site" description="Cleavage; by autolysis" evidence="13">
    <location>
        <begin position="97"/>
        <end position="98"/>
    </location>
</feature>
<feature type="active site" description="For autocatalytic cleavage activity" evidence="13">
    <location>
        <position position="169"/>
    </location>
</feature>
<evidence type="ECO:0000256" key="1">
    <source>
        <dbReference type="ARBA" id="ARBA00007484"/>
    </source>
</evidence>
<comment type="function">
    <text evidence="13">Represses a number of genes involved in the response to DNA damage (SOS response), including recA and lexA. In the presence of single-stranded DNA, RecA interacts with LexA causing an autocatalytic cleavage which disrupts the DNA-binding part of LexA, leading to derepression of the SOS regulon and eventually DNA repair.</text>
</comment>
<dbReference type="GO" id="GO:0003677">
    <property type="term" value="F:DNA binding"/>
    <property type="evidence" value="ECO:0007669"/>
    <property type="project" value="UniProtKB-UniRule"/>
</dbReference>
<comment type="subunit">
    <text evidence="2 13">Homodimer.</text>
</comment>
<evidence type="ECO:0000313" key="19">
    <source>
        <dbReference type="Proteomes" id="UP000297475"/>
    </source>
</evidence>
<dbReference type="FunFam" id="2.10.109.10:FF:000001">
    <property type="entry name" value="LexA repressor"/>
    <property type="match status" value="1"/>
</dbReference>
<dbReference type="SUPFAM" id="SSF46785">
    <property type="entry name" value="Winged helix' DNA-binding domain"/>
    <property type="match status" value="1"/>
</dbReference>
<gene>
    <name evidence="13 18" type="primary">lexA</name>
    <name evidence="18" type="ORF">E4656_05720</name>
</gene>
<evidence type="ECO:0000256" key="2">
    <source>
        <dbReference type="ARBA" id="ARBA00011738"/>
    </source>
</evidence>
<dbReference type="CDD" id="cd06529">
    <property type="entry name" value="S24_LexA-like"/>
    <property type="match status" value="1"/>
</dbReference>
<dbReference type="InterPro" id="IPR050077">
    <property type="entry name" value="LexA_repressor"/>
</dbReference>